<dbReference type="Pfam" id="PF01535">
    <property type="entry name" value="PPR"/>
    <property type="match status" value="4"/>
</dbReference>
<keyword evidence="1" id="KW-0677">Repeat</keyword>
<dbReference type="InterPro" id="IPR046960">
    <property type="entry name" value="PPR_At4g14850-like_plant"/>
</dbReference>
<feature type="domain" description="DYW" evidence="3">
    <location>
        <begin position="597"/>
        <end position="690"/>
    </location>
</feature>
<dbReference type="OrthoDB" id="185373at2759"/>
<feature type="repeat" description="PPR" evidence="2">
    <location>
        <begin position="68"/>
        <end position="102"/>
    </location>
</feature>
<gene>
    <name evidence="4" type="ORF">ZOSMA_59G00830</name>
</gene>
<keyword evidence="5" id="KW-1185">Reference proteome</keyword>
<evidence type="ECO:0000256" key="1">
    <source>
        <dbReference type="ARBA" id="ARBA00022737"/>
    </source>
</evidence>
<dbReference type="InterPro" id="IPR011990">
    <property type="entry name" value="TPR-like_helical_dom_sf"/>
</dbReference>
<dbReference type="AlphaFoldDB" id="A0A0K9NWV0"/>
<dbReference type="InterPro" id="IPR032867">
    <property type="entry name" value="DYW_dom"/>
</dbReference>
<evidence type="ECO:0000259" key="3">
    <source>
        <dbReference type="Pfam" id="PF14432"/>
    </source>
</evidence>
<feature type="repeat" description="PPR" evidence="2">
    <location>
        <begin position="205"/>
        <end position="239"/>
    </location>
</feature>
<dbReference type="GO" id="GO:0009451">
    <property type="term" value="P:RNA modification"/>
    <property type="evidence" value="ECO:0000318"/>
    <property type="project" value="GO_Central"/>
</dbReference>
<dbReference type="NCBIfam" id="TIGR00756">
    <property type="entry name" value="PPR"/>
    <property type="match status" value="6"/>
</dbReference>
<dbReference type="EMBL" id="LFYR01001622">
    <property type="protein sequence ID" value="KMZ60522.1"/>
    <property type="molecule type" value="Genomic_DNA"/>
</dbReference>
<comment type="caution">
    <text evidence="4">The sequence shown here is derived from an EMBL/GenBank/DDBJ whole genome shotgun (WGS) entry which is preliminary data.</text>
</comment>
<accession>A0A0K9NWV0</accession>
<dbReference type="GO" id="GO:0003729">
    <property type="term" value="F:mRNA binding"/>
    <property type="evidence" value="ECO:0007669"/>
    <property type="project" value="UniProtKB-ARBA"/>
</dbReference>
<evidence type="ECO:0000313" key="5">
    <source>
        <dbReference type="Proteomes" id="UP000036987"/>
    </source>
</evidence>
<dbReference type="Pfam" id="PF14432">
    <property type="entry name" value="DYW_deaminase"/>
    <property type="match status" value="1"/>
</dbReference>
<dbReference type="GO" id="GO:0008270">
    <property type="term" value="F:zinc ion binding"/>
    <property type="evidence" value="ECO:0007669"/>
    <property type="project" value="InterPro"/>
</dbReference>
<organism evidence="4 5">
    <name type="scientific">Zostera marina</name>
    <name type="common">Eelgrass</name>
    <dbReference type="NCBI Taxonomy" id="29655"/>
    <lineage>
        <taxon>Eukaryota</taxon>
        <taxon>Viridiplantae</taxon>
        <taxon>Streptophyta</taxon>
        <taxon>Embryophyta</taxon>
        <taxon>Tracheophyta</taxon>
        <taxon>Spermatophyta</taxon>
        <taxon>Magnoliopsida</taxon>
        <taxon>Liliopsida</taxon>
        <taxon>Zosteraceae</taxon>
        <taxon>Zostera</taxon>
    </lineage>
</organism>
<feature type="repeat" description="PPR" evidence="2">
    <location>
        <begin position="169"/>
        <end position="199"/>
    </location>
</feature>
<dbReference type="Pfam" id="PF13041">
    <property type="entry name" value="PPR_2"/>
    <property type="match status" value="3"/>
</dbReference>
<dbReference type="Proteomes" id="UP000036987">
    <property type="component" value="Unassembled WGS sequence"/>
</dbReference>
<feature type="repeat" description="PPR" evidence="2">
    <location>
        <begin position="274"/>
        <end position="308"/>
    </location>
</feature>
<dbReference type="Gene3D" id="1.25.40.10">
    <property type="entry name" value="Tetratricopeptide repeat domain"/>
    <property type="match status" value="5"/>
</dbReference>
<evidence type="ECO:0000256" key="2">
    <source>
        <dbReference type="PROSITE-ProRule" id="PRU00708"/>
    </source>
</evidence>
<dbReference type="PROSITE" id="PS51375">
    <property type="entry name" value="PPR"/>
    <property type="match status" value="6"/>
</dbReference>
<dbReference type="PANTHER" id="PTHR47926">
    <property type="entry name" value="PENTATRICOPEPTIDE REPEAT-CONTAINING PROTEIN"/>
    <property type="match status" value="1"/>
</dbReference>
<reference evidence="5" key="1">
    <citation type="journal article" date="2016" name="Nature">
        <title>The genome of the seagrass Zostera marina reveals angiosperm adaptation to the sea.</title>
        <authorList>
            <person name="Olsen J.L."/>
            <person name="Rouze P."/>
            <person name="Verhelst B."/>
            <person name="Lin Y.-C."/>
            <person name="Bayer T."/>
            <person name="Collen J."/>
            <person name="Dattolo E."/>
            <person name="De Paoli E."/>
            <person name="Dittami S."/>
            <person name="Maumus F."/>
            <person name="Michel G."/>
            <person name="Kersting A."/>
            <person name="Lauritano C."/>
            <person name="Lohaus R."/>
            <person name="Toepel M."/>
            <person name="Tonon T."/>
            <person name="Vanneste K."/>
            <person name="Amirebrahimi M."/>
            <person name="Brakel J."/>
            <person name="Bostroem C."/>
            <person name="Chovatia M."/>
            <person name="Grimwood J."/>
            <person name="Jenkins J.W."/>
            <person name="Jueterbock A."/>
            <person name="Mraz A."/>
            <person name="Stam W.T."/>
            <person name="Tice H."/>
            <person name="Bornberg-Bauer E."/>
            <person name="Green P.J."/>
            <person name="Pearson G.A."/>
            <person name="Procaccini G."/>
            <person name="Duarte C.M."/>
            <person name="Schmutz J."/>
            <person name="Reusch T.B.H."/>
            <person name="Van de Peer Y."/>
        </authorList>
    </citation>
    <scope>NUCLEOTIDE SEQUENCE [LARGE SCALE GENOMIC DNA]</scope>
    <source>
        <strain evidence="5">cv. Finnish</strain>
    </source>
</reference>
<sequence>MKVWEIRELLRICSKNSILKGGIRLHGVLVKMGLKSDVVTNNDLIDMYGKCGKTEVANQVFERMPEKNVVSWTVLISGYLYGGNPRKALKVFDRMCSSDVRPNEFTLSTVLKACCFVGVVENGVQIHGLCTKSGYESYPVVSNTLLHMYSRSGLIKEARKILDVMPVKSLISWNAMIGGYVTAGREREALFLFREMQKVLNVVADEFTYASILKACSCVGAFREGLQVHASVMTSGYVSSSGNEILTGALIDLYVKTRNLAEAKKVFDGCSLRNEIMWTTLIIGYSQEGLVMESMDLFSRLWRSGISIDGFVLSTVIGVFADFSMIEQGKQLHSYTHKVPSGDDVSVGNSIIDMYIKCGLTDEAEQKFREMPRRNVVSWTVMINGHGKHGNGHSAINLFEEMQKPKEDKSGGLQPDEVTNLAILSACSHSGLVEECWKYFTAMQHDNQTKLTVEHYACMVDLLGRAGKLKEARSFISNMPITPNAGTWQTLLSACRIHGDVDLGREVGDILLNIDGDNPVNYVMLSNIHAEGGGFEECARLRKMMKRKRLKKQGGCSWIEVEKRAEVFYGGDKWHPLTEKIHEVLKEVERRMKEENGYSCEVRFAMHDVDGESKEDVLRMHSEKLAVGLGLLVCGREGEVIRVYKNLRICGDCHEFMKGVSVVVKRVLVIRDANRFHRFENGNCSCGDYW</sequence>
<protein>
    <submittedName>
        <fullName evidence="4">Pentatricopeptide repeat protein 77</fullName>
    </submittedName>
</protein>
<dbReference type="FunFam" id="1.25.40.10:FF:000090">
    <property type="entry name" value="Pentatricopeptide repeat-containing protein, chloroplastic"/>
    <property type="match status" value="1"/>
</dbReference>
<feature type="repeat" description="PPR" evidence="2">
    <location>
        <begin position="37"/>
        <end position="67"/>
    </location>
</feature>
<dbReference type="PANTHER" id="PTHR47926:SF504">
    <property type="entry name" value="(WILD MALAYSIAN BANANA) HYPOTHETICAL PROTEIN"/>
    <property type="match status" value="1"/>
</dbReference>
<proteinExistence type="predicted"/>
<dbReference type="InterPro" id="IPR046848">
    <property type="entry name" value="E_motif"/>
</dbReference>
<dbReference type="Pfam" id="PF20431">
    <property type="entry name" value="E_motif"/>
    <property type="match status" value="1"/>
</dbReference>
<evidence type="ECO:0000313" key="4">
    <source>
        <dbReference type="EMBL" id="KMZ60522.1"/>
    </source>
</evidence>
<dbReference type="InterPro" id="IPR002885">
    <property type="entry name" value="PPR_rpt"/>
</dbReference>
<dbReference type="STRING" id="29655.A0A0K9NWV0"/>
<dbReference type="OMA" id="VNYVMMS"/>
<dbReference type="FunFam" id="1.25.40.10:FF:000073">
    <property type="entry name" value="Pentatricopeptide repeat-containing protein chloroplastic"/>
    <property type="match status" value="2"/>
</dbReference>
<feature type="repeat" description="PPR" evidence="2">
    <location>
        <begin position="344"/>
        <end position="378"/>
    </location>
</feature>
<name>A0A0K9NWV0_ZOSMR</name>